<evidence type="ECO:0000256" key="1">
    <source>
        <dbReference type="SAM" id="MobiDB-lite"/>
    </source>
</evidence>
<dbReference type="AlphaFoldDB" id="A0A6C0F4U2"/>
<sequence>MGGKRKRGKMSKARKTRVKRTKKSRVNRRNRRTKRTKRTQRTKRTKRVQRGGTVATESGDAFKCSITQHIMRDPVVDKEGNSYERDDIMDWLQISRTSPITRNDLTPGDLVPNRALKDAIDAGDTCRCPQSAEPVSAESLPADSLPAESLPAEPLPADTFANDYETQWNSWSNLARVTNNAQATDNGIEYTPLSIPIGLYTFTFNDLVTGNRYRVGGDRAHRTGRDAIFTFDQINVFEQDTAYFVIELKDDGERVAEIRFSALPENTDYTPGWSMRIIKPEFNDITRFTRLFRM</sequence>
<evidence type="ECO:0000259" key="2">
    <source>
        <dbReference type="SMART" id="SM00504"/>
    </source>
</evidence>
<dbReference type="InterPro" id="IPR052085">
    <property type="entry name" value="WD-SAM-U-box"/>
</dbReference>
<protein>
    <recommendedName>
        <fullName evidence="2">U-box domain-containing protein</fullName>
    </recommendedName>
</protein>
<dbReference type="GO" id="GO:0004842">
    <property type="term" value="F:ubiquitin-protein transferase activity"/>
    <property type="evidence" value="ECO:0007669"/>
    <property type="project" value="InterPro"/>
</dbReference>
<dbReference type="Gene3D" id="3.30.40.10">
    <property type="entry name" value="Zinc/RING finger domain, C3HC4 (zinc finger)"/>
    <property type="match status" value="1"/>
</dbReference>
<name>A0A6C0F4U2_9ZZZZ</name>
<dbReference type="EMBL" id="MN738786">
    <property type="protein sequence ID" value="QHT36706.1"/>
    <property type="molecule type" value="Genomic_DNA"/>
</dbReference>
<evidence type="ECO:0000313" key="3">
    <source>
        <dbReference type="EMBL" id="QHT36706.1"/>
    </source>
</evidence>
<dbReference type="Pfam" id="PF04564">
    <property type="entry name" value="U-box"/>
    <property type="match status" value="1"/>
</dbReference>
<dbReference type="PANTHER" id="PTHR46573:SF1">
    <property type="entry name" value="WD REPEAT, SAM AND U-BOX DOMAIN-CONTAINING PROTEIN 1"/>
    <property type="match status" value="1"/>
</dbReference>
<dbReference type="InterPro" id="IPR013083">
    <property type="entry name" value="Znf_RING/FYVE/PHD"/>
</dbReference>
<dbReference type="SMART" id="SM00504">
    <property type="entry name" value="Ubox"/>
    <property type="match status" value="1"/>
</dbReference>
<dbReference type="SUPFAM" id="SSF57850">
    <property type="entry name" value="RING/U-box"/>
    <property type="match status" value="1"/>
</dbReference>
<feature type="domain" description="U-box" evidence="2">
    <location>
        <begin position="61"/>
        <end position="123"/>
    </location>
</feature>
<proteinExistence type="predicted"/>
<dbReference type="InterPro" id="IPR003613">
    <property type="entry name" value="Ubox_domain"/>
</dbReference>
<reference evidence="3" key="1">
    <citation type="journal article" date="2020" name="Nature">
        <title>Giant virus diversity and host interactions through global metagenomics.</title>
        <authorList>
            <person name="Schulz F."/>
            <person name="Roux S."/>
            <person name="Paez-Espino D."/>
            <person name="Jungbluth S."/>
            <person name="Walsh D.A."/>
            <person name="Denef V.J."/>
            <person name="McMahon K.D."/>
            <person name="Konstantinidis K.T."/>
            <person name="Eloe-Fadrosh E.A."/>
            <person name="Kyrpides N.C."/>
            <person name="Woyke T."/>
        </authorList>
    </citation>
    <scope>NUCLEOTIDE SEQUENCE</scope>
    <source>
        <strain evidence="3">GVMAG-S-ERX555967-130</strain>
    </source>
</reference>
<accession>A0A6C0F4U2</accession>
<dbReference type="CDD" id="cd16655">
    <property type="entry name" value="RING-Ubox_WDSUB1-like"/>
    <property type="match status" value="1"/>
</dbReference>
<feature type="region of interest" description="Disordered" evidence="1">
    <location>
        <begin position="1"/>
        <end position="56"/>
    </location>
</feature>
<feature type="compositionally biased region" description="Basic residues" evidence="1">
    <location>
        <begin position="1"/>
        <end position="49"/>
    </location>
</feature>
<dbReference type="GO" id="GO:0016567">
    <property type="term" value="P:protein ubiquitination"/>
    <property type="evidence" value="ECO:0007669"/>
    <property type="project" value="InterPro"/>
</dbReference>
<dbReference type="PANTHER" id="PTHR46573">
    <property type="entry name" value="WD REPEAT, SAM AND U-BOX DOMAIN-CONTAINING PROTEIN 1"/>
    <property type="match status" value="1"/>
</dbReference>
<organism evidence="3">
    <name type="scientific">viral metagenome</name>
    <dbReference type="NCBI Taxonomy" id="1070528"/>
    <lineage>
        <taxon>unclassified sequences</taxon>
        <taxon>metagenomes</taxon>
        <taxon>organismal metagenomes</taxon>
    </lineage>
</organism>